<dbReference type="InterPro" id="IPR027417">
    <property type="entry name" value="P-loop_NTPase"/>
</dbReference>
<protein>
    <recommendedName>
        <fullName evidence="2">Sulfotransferase family protein</fullName>
    </recommendedName>
</protein>
<gene>
    <name evidence="1" type="ORF">AVDCRST_MAG86-185</name>
</gene>
<name>A0A6J4UMA6_9DEIN</name>
<evidence type="ECO:0000313" key="1">
    <source>
        <dbReference type="EMBL" id="CAA9553046.1"/>
    </source>
</evidence>
<dbReference type="Pfam" id="PF17784">
    <property type="entry name" value="Sulfotransfer_4"/>
    <property type="match status" value="1"/>
</dbReference>
<accession>A0A6J4UMA6</accession>
<organism evidence="1">
    <name type="scientific">uncultured Truepera sp</name>
    <dbReference type="NCBI Taxonomy" id="543023"/>
    <lineage>
        <taxon>Bacteria</taxon>
        <taxon>Thermotogati</taxon>
        <taxon>Deinococcota</taxon>
        <taxon>Deinococci</taxon>
        <taxon>Trueperales</taxon>
        <taxon>Trueperaceae</taxon>
        <taxon>Truepera</taxon>
        <taxon>environmental samples</taxon>
    </lineage>
</organism>
<reference evidence="1" key="1">
    <citation type="submission" date="2020-02" db="EMBL/GenBank/DDBJ databases">
        <authorList>
            <person name="Meier V. D."/>
        </authorList>
    </citation>
    <scope>NUCLEOTIDE SEQUENCE</scope>
    <source>
        <strain evidence="1">AVDCRST_MAG86</strain>
    </source>
</reference>
<dbReference type="Gene3D" id="3.40.50.300">
    <property type="entry name" value="P-loop containing nucleotide triphosphate hydrolases"/>
    <property type="match status" value="1"/>
</dbReference>
<dbReference type="SUPFAM" id="SSF52540">
    <property type="entry name" value="P-loop containing nucleoside triphosphate hydrolases"/>
    <property type="match status" value="1"/>
</dbReference>
<dbReference type="PANTHER" id="PTHR36978">
    <property type="entry name" value="P-LOOP CONTAINING NUCLEOTIDE TRIPHOSPHATE HYDROLASE"/>
    <property type="match status" value="1"/>
</dbReference>
<sequence>MSLEVISAGFGRTGTTSLKAALEKLGFGRCYHMMEVFRRPEHVPLWLAVNRGEPAEWEALFGDYRAAVDWPICTFYKEMMQRYPEAKVLVSVRDPERWYESTLRTIYTMKRQRPPASWLFAAIPQVRRFARMVDTIVWQGTFGGRFEDKTYAIEVFNAHIEEVKRTVPPEKLLVFDVREGWEPLCAFLGVPVPEGPFPHLNDRADFAEQASWRFFARVLRRR</sequence>
<dbReference type="InterPro" id="IPR040632">
    <property type="entry name" value="Sulfotransfer_4"/>
</dbReference>
<dbReference type="EMBL" id="CADCWP010000002">
    <property type="protein sequence ID" value="CAA9553046.1"/>
    <property type="molecule type" value="Genomic_DNA"/>
</dbReference>
<proteinExistence type="predicted"/>
<dbReference type="PANTHER" id="PTHR36978:SF4">
    <property type="entry name" value="P-LOOP CONTAINING NUCLEOSIDE TRIPHOSPHATE HYDROLASE PROTEIN"/>
    <property type="match status" value="1"/>
</dbReference>
<evidence type="ECO:0008006" key="2">
    <source>
        <dbReference type="Google" id="ProtNLM"/>
    </source>
</evidence>
<dbReference type="AlphaFoldDB" id="A0A6J4UMA6"/>